<keyword evidence="2" id="KW-1185">Reference proteome</keyword>
<comment type="caution">
    <text evidence="1">The sequence shown here is derived from an EMBL/GenBank/DDBJ whole genome shotgun (WGS) entry which is preliminary data.</text>
</comment>
<reference evidence="1 2" key="1">
    <citation type="submission" date="2018-04" db="EMBL/GenBank/DDBJ databases">
        <title>Genomic Encyclopedia of Archaeal and Bacterial Type Strains, Phase II (KMG-II): from individual species to whole genera.</title>
        <authorList>
            <person name="Goeker M."/>
        </authorList>
    </citation>
    <scope>NUCLEOTIDE SEQUENCE [LARGE SCALE GENOMIC DNA]</scope>
    <source>
        <strain evidence="1 2">DSM 23382</strain>
    </source>
</reference>
<evidence type="ECO:0000313" key="1">
    <source>
        <dbReference type="EMBL" id="PTW55784.1"/>
    </source>
</evidence>
<dbReference type="OrthoDB" id="7907231at2"/>
<name>A0A2T5UWA9_9HYPH</name>
<proteinExistence type="predicted"/>
<organism evidence="1 2">
    <name type="scientific">Breoghania corrubedonensis</name>
    <dbReference type="NCBI Taxonomy" id="665038"/>
    <lineage>
        <taxon>Bacteria</taxon>
        <taxon>Pseudomonadati</taxon>
        <taxon>Pseudomonadota</taxon>
        <taxon>Alphaproteobacteria</taxon>
        <taxon>Hyphomicrobiales</taxon>
        <taxon>Stappiaceae</taxon>
        <taxon>Breoghania</taxon>
    </lineage>
</organism>
<sequence>MEELINRICAKAGISEDTAREAVGIILRFLHKDGPTDKVDQVIDAIPGARAFLEGGDGGKKGGFLGGLASMTGMGAMGALNELTNVGLSMGEVQTVTRQVVAYAKEKAGDDIVDDIIESIPGLSQVV</sequence>
<evidence type="ECO:0000313" key="2">
    <source>
        <dbReference type="Proteomes" id="UP000244081"/>
    </source>
</evidence>
<dbReference type="EMBL" id="QAYG01000012">
    <property type="protein sequence ID" value="PTW55784.1"/>
    <property type="molecule type" value="Genomic_DNA"/>
</dbReference>
<protein>
    <recommendedName>
        <fullName evidence="3">DUF2267 domain-containing protein</fullName>
    </recommendedName>
</protein>
<dbReference type="Proteomes" id="UP000244081">
    <property type="component" value="Unassembled WGS sequence"/>
</dbReference>
<dbReference type="AlphaFoldDB" id="A0A2T5UWA9"/>
<gene>
    <name evidence="1" type="ORF">C8N35_112109</name>
</gene>
<evidence type="ECO:0008006" key="3">
    <source>
        <dbReference type="Google" id="ProtNLM"/>
    </source>
</evidence>
<accession>A0A2T5UWA9</accession>
<dbReference type="RefSeq" id="WP_107991836.1">
    <property type="nucleotide sequence ID" value="NZ_QAYG01000012.1"/>
</dbReference>